<sequence length="175" mass="19657">MEDRTITSEIPFLARSDLYKTEKPYGADFPVDGIKGASITNHVFDIVPITFHDARQLNVPLSLEPNGCCFIKAKTSLVAEDATNKMNEAMSGYVQEVVDIVKRNFPQYVEVKFADFQVRKRSAHFPGGHGQRVDFAQPAAVPHTDFSVDGALRRMAELLPGQEDNYIHKEFDLIK</sequence>
<evidence type="ECO:0000313" key="1">
    <source>
        <dbReference type="EMBL" id="VUC30708.1"/>
    </source>
</evidence>
<comment type="caution">
    <text evidence="1">The sequence shown here is derived from an EMBL/GenBank/DDBJ whole genome shotgun (WGS) entry which is preliminary data.</text>
</comment>
<accession>A0ABY6UHK1</accession>
<dbReference type="Proteomes" id="UP000766486">
    <property type="component" value="Unassembled WGS sequence"/>
</dbReference>
<name>A0ABY6UHK1_BIOOC</name>
<dbReference type="EMBL" id="CABFNS010000823">
    <property type="protein sequence ID" value="VUC30708.1"/>
    <property type="molecule type" value="Genomic_DNA"/>
</dbReference>
<organism evidence="1 2">
    <name type="scientific">Bionectria ochroleuca</name>
    <name type="common">Gliocladium roseum</name>
    <dbReference type="NCBI Taxonomy" id="29856"/>
    <lineage>
        <taxon>Eukaryota</taxon>
        <taxon>Fungi</taxon>
        <taxon>Dikarya</taxon>
        <taxon>Ascomycota</taxon>
        <taxon>Pezizomycotina</taxon>
        <taxon>Sordariomycetes</taxon>
        <taxon>Hypocreomycetidae</taxon>
        <taxon>Hypocreales</taxon>
        <taxon>Bionectriaceae</taxon>
        <taxon>Clonostachys</taxon>
    </lineage>
</organism>
<keyword evidence="2" id="KW-1185">Reference proteome</keyword>
<proteinExistence type="predicted"/>
<evidence type="ECO:0000313" key="2">
    <source>
        <dbReference type="Proteomes" id="UP000766486"/>
    </source>
</evidence>
<protein>
    <submittedName>
        <fullName evidence="1">Uncharacterized protein</fullName>
    </submittedName>
</protein>
<reference evidence="1 2" key="1">
    <citation type="submission" date="2019-06" db="EMBL/GenBank/DDBJ databases">
        <authorList>
            <person name="Broberg M."/>
        </authorList>
    </citation>
    <scope>NUCLEOTIDE SEQUENCE [LARGE SCALE GENOMIC DNA]</scope>
</reference>
<gene>
    <name evidence="1" type="ORF">CLO192961_LOCUS291846</name>
</gene>